<accession>A0ABT0RC36</accession>
<proteinExistence type="predicted"/>
<dbReference type="Proteomes" id="UP001165343">
    <property type="component" value="Unassembled WGS sequence"/>
</dbReference>
<evidence type="ECO:0000313" key="2">
    <source>
        <dbReference type="EMBL" id="MCL6677816.1"/>
    </source>
</evidence>
<keyword evidence="3" id="KW-1185">Reference proteome</keyword>
<comment type="caution">
    <text evidence="2">The sequence shown here is derived from an EMBL/GenBank/DDBJ whole genome shotgun (WGS) entry which is preliminary data.</text>
</comment>
<protein>
    <submittedName>
        <fullName evidence="2">Pilus assembly protein TadG-related protein</fullName>
    </submittedName>
</protein>
<dbReference type="EMBL" id="JAMGBC010000001">
    <property type="protein sequence ID" value="MCL6677816.1"/>
    <property type="molecule type" value="Genomic_DNA"/>
</dbReference>
<dbReference type="RefSeq" id="WP_249866806.1">
    <property type="nucleotide sequence ID" value="NZ_JAMGBC010000001.1"/>
</dbReference>
<dbReference type="InterPro" id="IPR028087">
    <property type="entry name" value="Tad_N"/>
</dbReference>
<dbReference type="Pfam" id="PF13400">
    <property type="entry name" value="Tad"/>
    <property type="match status" value="1"/>
</dbReference>
<name>A0ABT0RC36_9SPHN</name>
<reference evidence="2" key="1">
    <citation type="submission" date="2022-05" db="EMBL/GenBank/DDBJ databases">
        <authorList>
            <person name="Jo J.-H."/>
            <person name="Im W.-T."/>
        </authorList>
    </citation>
    <scope>NUCLEOTIDE SEQUENCE</scope>
    <source>
        <strain evidence="2">RG327</strain>
    </source>
</reference>
<feature type="domain" description="Putative Flp pilus-assembly TadG-like N-terminal" evidence="1">
    <location>
        <begin position="14"/>
        <end position="59"/>
    </location>
</feature>
<sequence>MIRFLGKLWRDRRGNALIIAGAALPFVVGAAGLATDTIQWVVWKRELQRAADSAAFAGVYAKLQDSAVPAAVNGDLANNNKTGITLASGYPQIAYPTVGTYSYAVQVTLRVQKTLGFSSLFVSSAPLITASATAAMVDDGQYCLVALKKSGGAGINIGGSSSANLGCGGISNANANPAVATNGASYNFIAPVVAGVGTLPSAITGVTSLRPHHSAMPDPFAGKYPTSTSGMTCNKQVTGGSTNLTPGCYKDFSFTGNKTYNLAAGTYFLDSTDFSVAGGVTVTGTGVTIILTGTTPGSIKTNGNSIVQLVAPTSGTYSKMLFIQASNATTDNTNEINGNNTSNYDGAMYFPKGNVTFTGSSGNMTKCAMVVAYTATFSGNTNLQNSTTGCSANQTVTNKIVKLVA</sequence>
<evidence type="ECO:0000259" key="1">
    <source>
        <dbReference type="Pfam" id="PF13400"/>
    </source>
</evidence>
<gene>
    <name evidence="2" type="ORF">LZ519_00560</name>
</gene>
<organism evidence="2 3">
    <name type="scientific">Sphingomonas anseongensis</name>
    <dbReference type="NCBI Taxonomy" id="2908207"/>
    <lineage>
        <taxon>Bacteria</taxon>
        <taxon>Pseudomonadati</taxon>
        <taxon>Pseudomonadota</taxon>
        <taxon>Alphaproteobacteria</taxon>
        <taxon>Sphingomonadales</taxon>
        <taxon>Sphingomonadaceae</taxon>
        <taxon>Sphingomonas</taxon>
    </lineage>
</organism>
<evidence type="ECO:0000313" key="3">
    <source>
        <dbReference type="Proteomes" id="UP001165343"/>
    </source>
</evidence>